<dbReference type="Proteomes" id="UP000009168">
    <property type="component" value="Unassembled WGS sequence"/>
</dbReference>
<keyword evidence="7" id="KW-1185">Reference proteome</keyword>
<organism evidence="6 7">
    <name type="scientific">Tetrahymena thermophila (strain SB210)</name>
    <dbReference type="NCBI Taxonomy" id="312017"/>
    <lineage>
        <taxon>Eukaryota</taxon>
        <taxon>Sar</taxon>
        <taxon>Alveolata</taxon>
        <taxon>Ciliophora</taxon>
        <taxon>Intramacronucleata</taxon>
        <taxon>Oligohymenophorea</taxon>
        <taxon>Hymenostomatida</taxon>
        <taxon>Tetrahymenina</taxon>
        <taxon>Tetrahymenidae</taxon>
        <taxon>Tetrahymena</taxon>
    </lineage>
</organism>
<dbReference type="GO" id="GO:0016020">
    <property type="term" value="C:membrane"/>
    <property type="evidence" value="ECO:0007669"/>
    <property type="project" value="UniProtKB-SubCell"/>
</dbReference>
<evidence type="ECO:0000256" key="5">
    <source>
        <dbReference type="SAM" id="Phobius"/>
    </source>
</evidence>
<dbReference type="Pfam" id="PF00335">
    <property type="entry name" value="Tetraspanin"/>
    <property type="match status" value="1"/>
</dbReference>
<dbReference type="AlphaFoldDB" id="W7X2L0"/>
<evidence type="ECO:0000256" key="3">
    <source>
        <dbReference type="ARBA" id="ARBA00022989"/>
    </source>
</evidence>
<keyword evidence="2 5" id="KW-0812">Transmembrane</keyword>
<dbReference type="GeneID" id="24437456"/>
<keyword evidence="3 5" id="KW-1133">Transmembrane helix</keyword>
<evidence type="ECO:0000256" key="1">
    <source>
        <dbReference type="ARBA" id="ARBA00004141"/>
    </source>
</evidence>
<dbReference type="RefSeq" id="XP_012653972.1">
    <property type="nucleotide sequence ID" value="XM_012798518.1"/>
</dbReference>
<feature type="transmembrane region" description="Helical" evidence="5">
    <location>
        <begin position="85"/>
        <end position="109"/>
    </location>
</feature>
<dbReference type="EMBL" id="GG662639">
    <property type="protein sequence ID" value="EWS73490.1"/>
    <property type="molecule type" value="Genomic_DNA"/>
</dbReference>
<dbReference type="InterPro" id="IPR018499">
    <property type="entry name" value="Tetraspanin/Peripherin"/>
</dbReference>
<name>W7X2L0_TETTS</name>
<evidence type="ECO:0000256" key="2">
    <source>
        <dbReference type="ARBA" id="ARBA00022692"/>
    </source>
</evidence>
<reference evidence="7" key="1">
    <citation type="journal article" date="2006" name="PLoS Biol.">
        <title>Macronuclear genome sequence of the ciliate Tetrahymena thermophila, a model eukaryote.</title>
        <authorList>
            <person name="Eisen J.A."/>
            <person name="Coyne R.S."/>
            <person name="Wu M."/>
            <person name="Wu D."/>
            <person name="Thiagarajan M."/>
            <person name="Wortman J.R."/>
            <person name="Badger J.H."/>
            <person name="Ren Q."/>
            <person name="Amedeo P."/>
            <person name="Jones K.M."/>
            <person name="Tallon L.J."/>
            <person name="Delcher A.L."/>
            <person name="Salzberg S.L."/>
            <person name="Silva J.C."/>
            <person name="Haas B.J."/>
            <person name="Majoros W.H."/>
            <person name="Farzad M."/>
            <person name="Carlton J.M."/>
            <person name="Smith R.K. Jr."/>
            <person name="Garg J."/>
            <person name="Pearlman R.E."/>
            <person name="Karrer K.M."/>
            <person name="Sun L."/>
            <person name="Manning G."/>
            <person name="Elde N.C."/>
            <person name="Turkewitz A.P."/>
            <person name="Asai D.J."/>
            <person name="Wilkes D.E."/>
            <person name="Wang Y."/>
            <person name="Cai H."/>
            <person name="Collins K."/>
            <person name="Stewart B.A."/>
            <person name="Lee S.R."/>
            <person name="Wilamowska K."/>
            <person name="Weinberg Z."/>
            <person name="Ruzzo W.L."/>
            <person name="Wloga D."/>
            <person name="Gaertig J."/>
            <person name="Frankel J."/>
            <person name="Tsao C.-C."/>
            <person name="Gorovsky M.A."/>
            <person name="Keeling P.J."/>
            <person name="Waller R.F."/>
            <person name="Patron N.J."/>
            <person name="Cherry J.M."/>
            <person name="Stover N.A."/>
            <person name="Krieger C.J."/>
            <person name="del Toro C."/>
            <person name="Ryder H.F."/>
            <person name="Williamson S.C."/>
            <person name="Barbeau R.A."/>
            <person name="Hamilton E.P."/>
            <person name="Orias E."/>
        </authorList>
    </citation>
    <scope>NUCLEOTIDE SEQUENCE [LARGE SCALE GENOMIC DNA]</scope>
    <source>
        <strain evidence="7">SB210</strain>
    </source>
</reference>
<evidence type="ECO:0000313" key="6">
    <source>
        <dbReference type="EMBL" id="EWS73490.1"/>
    </source>
</evidence>
<sequence length="289" mass="33311">MKIKISPSFSKAFISICSFLIIIQGMISLYLGANFLVLVNADNSWLYEFFDVTSLKVNLMIYGILLILLGVFGMIGIFQKKNIMVFTYNIGTMLMFIYSISLLVSMVTYKSNQLPSCQNNQSILKYETYSKFIQSFGLCTDKCPCLIDTSIQKLYNPSIIQNLRISNVGKQYAVDCAQSEQDIKNIKSSQEYIELQRLENFFNCQGMCTLYDIEVYQFTGTDRGVPYNQTCYSQLETELNFFYLKSISALSTQLFQLIVSLVLAFLQYKSYPQYHKDKRIGFYGRLSQF</sequence>
<proteinExistence type="predicted"/>
<dbReference type="InParanoid" id="W7X2L0"/>
<comment type="subcellular location">
    <subcellularLocation>
        <location evidence="1">Membrane</location>
        <topology evidence="1">Multi-pass membrane protein</topology>
    </subcellularLocation>
</comment>
<keyword evidence="4 5" id="KW-0472">Membrane</keyword>
<evidence type="ECO:0000313" key="7">
    <source>
        <dbReference type="Proteomes" id="UP000009168"/>
    </source>
</evidence>
<feature type="transmembrane region" description="Helical" evidence="5">
    <location>
        <begin position="59"/>
        <end position="78"/>
    </location>
</feature>
<protein>
    <submittedName>
        <fullName evidence="6">Tetraspanin family protein</fullName>
    </submittedName>
</protein>
<feature type="transmembrane region" description="Helical" evidence="5">
    <location>
        <begin position="12"/>
        <end position="39"/>
    </location>
</feature>
<accession>W7X2L0</accession>
<dbReference type="KEGG" id="tet:TTHERM_000136199"/>
<evidence type="ECO:0000256" key="4">
    <source>
        <dbReference type="ARBA" id="ARBA00023136"/>
    </source>
</evidence>
<gene>
    <name evidence="6" type="ORF">TTHERM_000136199</name>
</gene>